<dbReference type="HOGENOM" id="CLU_2996301_0_0_1"/>
<dbReference type="AlphaFoldDB" id="G2YH52"/>
<evidence type="ECO:0000313" key="1">
    <source>
        <dbReference type="EMBL" id="CCD51086.1"/>
    </source>
</evidence>
<dbReference type="Proteomes" id="UP000008177">
    <property type="component" value="Unplaced contigs"/>
</dbReference>
<evidence type="ECO:0000313" key="2">
    <source>
        <dbReference type="Proteomes" id="UP000008177"/>
    </source>
</evidence>
<accession>G2YH52</accession>
<reference evidence="2" key="1">
    <citation type="journal article" date="2011" name="PLoS Genet.">
        <title>Genomic analysis of the necrotrophic fungal pathogens Sclerotinia sclerotiorum and Botrytis cinerea.</title>
        <authorList>
            <person name="Amselem J."/>
            <person name="Cuomo C.A."/>
            <person name="van Kan J.A."/>
            <person name="Viaud M."/>
            <person name="Benito E.P."/>
            <person name="Couloux A."/>
            <person name="Coutinho P.M."/>
            <person name="de Vries R.P."/>
            <person name="Dyer P.S."/>
            <person name="Fillinger S."/>
            <person name="Fournier E."/>
            <person name="Gout L."/>
            <person name="Hahn M."/>
            <person name="Kohn L."/>
            <person name="Lapalu N."/>
            <person name="Plummer K.M."/>
            <person name="Pradier J.M."/>
            <person name="Quevillon E."/>
            <person name="Sharon A."/>
            <person name="Simon A."/>
            <person name="ten Have A."/>
            <person name="Tudzynski B."/>
            <person name="Tudzynski P."/>
            <person name="Wincker P."/>
            <person name="Andrew M."/>
            <person name="Anthouard V."/>
            <person name="Beever R.E."/>
            <person name="Beffa R."/>
            <person name="Benoit I."/>
            <person name="Bouzid O."/>
            <person name="Brault B."/>
            <person name="Chen Z."/>
            <person name="Choquer M."/>
            <person name="Collemare J."/>
            <person name="Cotton P."/>
            <person name="Danchin E.G."/>
            <person name="Da Silva C."/>
            <person name="Gautier A."/>
            <person name="Giraud C."/>
            <person name="Giraud T."/>
            <person name="Gonzalez C."/>
            <person name="Grossetete S."/>
            <person name="Guldener U."/>
            <person name="Henrissat B."/>
            <person name="Howlett B.J."/>
            <person name="Kodira C."/>
            <person name="Kretschmer M."/>
            <person name="Lappartient A."/>
            <person name="Leroch M."/>
            <person name="Levis C."/>
            <person name="Mauceli E."/>
            <person name="Neuveglise C."/>
            <person name="Oeser B."/>
            <person name="Pearson M."/>
            <person name="Poulain J."/>
            <person name="Poussereau N."/>
            <person name="Quesneville H."/>
            <person name="Rascle C."/>
            <person name="Schumacher J."/>
            <person name="Segurens B."/>
            <person name="Sexton A."/>
            <person name="Silva E."/>
            <person name="Sirven C."/>
            <person name="Soanes D.M."/>
            <person name="Talbot N.J."/>
            <person name="Templeton M."/>
            <person name="Yandava C."/>
            <person name="Yarden O."/>
            <person name="Zeng Q."/>
            <person name="Rollins J.A."/>
            <person name="Lebrun M.H."/>
            <person name="Dickman M."/>
        </authorList>
    </citation>
    <scope>NUCLEOTIDE SEQUENCE [LARGE SCALE GENOMIC DNA]</scope>
    <source>
        <strain evidence="2">T4</strain>
    </source>
</reference>
<gene>
    <name evidence="1" type="ORF">BofuT4_uP023540.1</name>
</gene>
<sequence length="57" mass="6342">MPRECSNSTVTKISSDGKRSSLWGKLCLHLQAKPPYFSDLLGTAPMFLIKISSSHFE</sequence>
<dbReference type="EMBL" id="FQ790332">
    <property type="protein sequence ID" value="CCD51086.1"/>
    <property type="molecule type" value="Genomic_DNA"/>
</dbReference>
<name>G2YH52_BOTF4</name>
<dbReference type="InParanoid" id="G2YH52"/>
<organism evidence="1 2">
    <name type="scientific">Botryotinia fuckeliana (strain T4)</name>
    <name type="common">Noble rot fungus</name>
    <name type="synonym">Botrytis cinerea</name>
    <dbReference type="NCBI Taxonomy" id="999810"/>
    <lineage>
        <taxon>Eukaryota</taxon>
        <taxon>Fungi</taxon>
        <taxon>Dikarya</taxon>
        <taxon>Ascomycota</taxon>
        <taxon>Pezizomycotina</taxon>
        <taxon>Leotiomycetes</taxon>
        <taxon>Helotiales</taxon>
        <taxon>Sclerotiniaceae</taxon>
        <taxon>Botrytis</taxon>
    </lineage>
</organism>
<proteinExistence type="predicted"/>
<protein>
    <submittedName>
        <fullName evidence="1">Uncharacterized protein</fullName>
    </submittedName>
</protein>